<gene>
    <name evidence="5" type="ORF">GRI44_00430</name>
</gene>
<reference evidence="5 6" key="1">
    <citation type="submission" date="2019-12" db="EMBL/GenBank/DDBJ databases">
        <title>Genomic-based taxomic classification of the family Erythrobacteraceae.</title>
        <authorList>
            <person name="Xu L."/>
        </authorList>
    </citation>
    <scope>NUCLEOTIDE SEQUENCE [LARGE SCALE GENOMIC DNA]</scope>
    <source>
        <strain evidence="5 6">KCTC 52259</strain>
    </source>
</reference>
<dbReference type="InterPro" id="IPR002110">
    <property type="entry name" value="Ankyrin_rpt"/>
</dbReference>
<dbReference type="SMART" id="SM00248">
    <property type="entry name" value="ANK"/>
    <property type="match status" value="3"/>
</dbReference>
<dbReference type="SUPFAM" id="SSF48403">
    <property type="entry name" value="Ankyrin repeat"/>
    <property type="match status" value="1"/>
</dbReference>
<keyword evidence="1" id="KW-0677">Repeat</keyword>
<dbReference type="Gene3D" id="1.25.40.20">
    <property type="entry name" value="Ankyrin repeat-containing domain"/>
    <property type="match status" value="2"/>
</dbReference>
<keyword evidence="6" id="KW-1185">Reference proteome</keyword>
<feature type="repeat" description="ANK" evidence="3">
    <location>
        <begin position="39"/>
        <end position="71"/>
    </location>
</feature>
<dbReference type="PROSITE" id="PS50297">
    <property type="entry name" value="ANK_REP_REGION"/>
    <property type="match status" value="2"/>
</dbReference>
<dbReference type="Pfam" id="PF00023">
    <property type="entry name" value="Ank"/>
    <property type="match status" value="1"/>
</dbReference>
<name>A0A6L7GCL7_9SPHN</name>
<evidence type="ECO:0000313" key="5">
    <source>
        <dbReference type="EMBL" id="MXP13235.1"/>
    </source>
</evidence>
<dbReference type="AlphaFoldDB" id="A0A6L7GCL7"/>
<dbReference type="Pfam" id="PF12796">
    <property type="entry name" value="Ank_2"/>
    <property type="match status" value="1"/>
</dbReference>
<evidence type="ECO:0000256" key="4">
    <source>
        <dbReference type="SAM" id="MobiDB-lite"/>
    </source>
</evidence>
<evidence type="ECO:0000256" key="1">
    <source>
        <dbReference type="ARBA" id="ARBA00022737"/>
    </source>
</evidence>
<feature type="repeat" description="ANK" evidence="3">
    <location>
        <begin position="72"/>
        <end position="104"/>
    </location>
</feature>
<evidence type="ECO:0000313" key="6">
    <source>
        <dbReference type="Proteomes" id="UP000473531"/>
    </source>
</evidence>
<protein>
    <submittedName>
        <fullName evidence="5">Ankyrin repeat domain-containing protein</fullName>
    </submittedName>
</protein>
<evidence type="ECO:0000256" key="2">
    <source>
        <dbReference type="ARBA" id="ARBA00023043"/>
    </source>
</evidence>
<dbReference type="Proteomes" id="UP000473531">
    <property type="component" value="Unassembled WGS sequence"/>
</dbReference>
<sequence>MFSDGYQFLKSVKDREGDAVTNALNETNSAIINTRDKVSGETAVHIVTQRRDALWIRFLTSRGANPNIADKDGVTPLMIAVNLGFFEGVEALLEAGAMVDVTNSTGETPLISAVHRREIPMIRLLLAKGANPDRSDNSGRSARNYAALQTAGSRILAEFEQADKDRKQVSTGPSYGPSR</sequence>
<organism evidence="5 6">
    <name type="scientific">Allopontixanthobacter confluentis</name>
    <dbReference type="NCBI Taxonomy" id="1849021"/>
    <lineage>
        <taxon>Bacteria</taxon>
        <taxon>Pseudomonadati</taxon>
        <taxon>Pseudomonadota</taxon>
        <taxon>Alphaproteobacteria</taxon>
        <taxon>Sphingomonadales</taxon>
        <taxon>Erythrobacteraceae</taxon>
        <taxon>Allopontixanthobacter</taxon>
    </lineage>
</organism>
<dbReference type="InterPro" id="IPR036770">
    <property type="entry name" value="Ankyrin_rpt-contain_sf"/>
</dbReference>
<dbReference type="EMBL" id="WTYU01000001">
    <property type="protein sequence ID" value="MXP13235.1"/>
    <property type="molecule type" value="Genomic_DNA"/>
</dbReference>
<keyword evidence="2 3" id="KW-0040">ANK repeat</keyword>
<dbReference type="PROSITE" id="PS50088">
    <property type="entry name" value="ANK_REPEAT"/>
    <property type="match status" value="3"/>
</dbReference>
<comment type="caution">
    <text evidence="5">The sequence shown here is derived from an EMBL/GenBank/DDBJ whole genome shotgun (WGS) entry which is preliminary data.</text>
</comment>
<accession>A0A6L7GCL7</accession>
<dbReference type="OrthoDB" id="7390289at2"/>
<feature type="region of interest" description="Disordered" evidence="4">
    <location>
        <begin position="159"/>
        <end position="179"/>
    </location>
</feature>
<evidence type="ECO:0000256" key="3">
    <source>
        <dbReference type="PROSITE-ProRule" id="PRU00023"/>
    </source>
</evidence>
<proteinExistence type="predicted"/>
<dbReference type="PANTHER" id="PTHR24171">
    <property type="entry name" value="ANKYRIN REPEAT DOMAIN-CONTAINING PROTEIN 39-RELATED"/>
    <property type="match status" value="1"/>
</dbReference>
<feature type="repeat" description="ANK" evidence="3">
    <location>
        <begin position="105"/>
        <end position="137"/>
    </location>
</feature>